<comment type="caution">
    <text evidence="1">The sequence shown here is derived from an EMBL/GenBank/DDBJ whole genome shotgun (WGS) entry which is preliminary data.</text>
</comment>
<dbReference type="EMBL" id="LAQT01000031">
    <property type="protein sequence ID" value="KPC50181.1"/>
    <property type="molecule type" value="Genomic_DNA"/>
</dbReference>
<accession>A0A0N1JRX6</accession>
<proteinExistence type="predicted"/>
<dbReference type="RefSeq" id="WP_053939248.1">
    <property type="nucleotide sequence ID" value="NZ_LAQT01000031.1"/>
</dbReference>
<dbReference type="Proteomes" id="UP000037939">
    <property type="component" value="Unassembled WGS sequence"/>
</dbReference>
<gene>
    <name evidence="1" type="ORF">WG78_18290</name>
</gene>
<dbReference type="STRING" id="857265.WG78_18290"/>
<protein>
    <recommendedName>
        <fullName evidence="3">DUF3144 domain-containing protein</fullName>
    </recommendedName>
</protein>
<dbReference type="AlphaFoldDB" id="A0A0N1JRX6"/>
<name>A0A0N1JRX6_9NEIS</name>
<dbReference type="Pfam" id="PF11342">
    <property type="entry name" value="DUF3144"/>
    <property type="match status" value="1"/>
</dbReference>
<evidence type="ECO:0000313" key="2">
    <source>
        <dbReference type="Proteomes" id="UP000037939"/>
    </source>
</evidence>
<keyword evidence="2" id="KW-1185">Reference proteome</keyword>
<dbReference type="InterPro" id="IPR021490">
    <property type="entry name" value="DUF3144"/>
</dbReference>
<evidence type="ECO:0000313" key="1">
    <source>
        <dbReference type="EMBL" id="KPC50181.1"/>
    </source>
</evidence>
<sequence>MPQNTDDQFYTRADAHIHLANEHCLDTSRGKVSASMMYALARFNAWVSACGFENGADMQAARAETLDYFVAQYRAMLEENLDEYIAHFAEYMDKTEPES</sequence>
<dbReference type="Gene3D" id="1.10.287.3020">
    <property type="match status" value="1"/>
</dbReference>
<dbReference type="OrthoDB" id="5344355at2"/>
<reference evidence="1 2" key="1">
    <citation type="submission" date="2015-07" db="EMBL/GenBank/DDBJ databases">
        <title>Draft genome sequence of the Amantichitinum ursilacus IGB-41, a new chitin-degrading bacterium.</title>
        <authorList>
            <person name="Kirstahler P."/>
            <person name="Guenther M."/>
            <person name="Grumaz C."/>
            <person name="Rupp S."/>
            <person name="Zibek S."/>
            <person name="Sohn K."/>
        </authorList>
    </citation>
    <scope>NUCLEOTIDE SEQUENCE [LARGE SCALE GENOMIC DNA]</scope>
    <source>
        <strain evidence="1 2">IGB-41</strain>
    </source>
</reference>
<organism evidence="1 2">
    <name type="scientific">Amantichitinum ursilacus</name>
    <dbReference type="NCBI Taxonomy" id="857265"/>
    <lineage>
        <taxon>Bacteria</taxon>
        <taxon>Pseudomonadati</taxon>
        <taxon>Pseudomonadota</taxon>
        <taxon>Betaproteobacteria</taxon>
        <taxon>Neisseriales</taxon>
        <taxon>Chitinibacteraceae</taxon>
        <taxon>Amantichitinum</taxon>
    </lineage>
</organism>
<evidence type="ECO:0008006" key="3">
    <source>
        <dbReference type="Google" id="ProtNLM"/>
    </source>
</evidence>